<dbReference type="EMBL" id="MSIF01000015">
    <property type="protein sequence ID" value="OLF07558.1"/>
    <property type="molecule type" value="Genomic_DNA"/>
</dbReference>
<evidence type="ECO:0000313" key="5">
    <source>
        <dbReference type="EMBL" id="OLF07558.1"/>
    </source>
</evidence>
<dbReference type="RefSeq" id="WP_075135798.1">
    <property type="nucleotide sequence ID" value="NZ_MSIF01000015.1"/>
</dbReference>
<comment type="caution">
    <text evidence="5">The sequence shown here is derived from an EMBL/GenBank/DDBJ whole genome shotgun (WGS) entry which is preliminary data.</text>
</comment>
<evidence type="ECO:0000313" key="6">
    <source>
        <dbReference type="Proteomes" id="UP000185696"/>
    </source>
</evidence>
<reference evidence="5 6" key="1">
    <citation type="submission" date="2016-12" db="EMBL/GenBank/DDBJ databases">
        <title>The draft genome sequence of Actinophytocola xinjiangensis.</title>
        <authorList>
            <person name="Wang W."/>
            <person name="Yuan L."/>
        </authorList>
    </citation>
    <scope>NUCLEOTIDE SEQUENCE [LARGE SCALE GENOMIC DNA]</scope>
    <source>
        <strain evidence="5 6">CGMCC 4.4663</strain>
    </source>
</reference>
<proteinExistence type="inferred from homology"/>
<dbReference type="Pfam" id="PF14011">
    <property type="entry name" value="ESX-1_EspG"/>
    <property type="match status" value="1"/>
</dbReference>
<evidence type="ECO:0000256" key="3">
    <source>
        <dbReference type="ARBA" id="ARBA00022490"/>
    </source>
</evidence>
<keyword evidence="4" id="KW-0143">Chaperone</keyword>
<dbReference type="OrthoDB" id="3679349at2"/>
<dbReference type="Proteomes" id="UP000185696">
    <property type="component" value="Unassembled WGS sequence"/>
</dbReference>
<sequence>MRDQASGWIQLSSIEFFLVWTSLGLGDPPVPLEVTHVGRTSASRAGMADEASRALAARDLGTVDEPARDLALVLRQLAGDGLTLDLRVLGSGSPLVGYATAGERGAAVAARVDGEIRVGSVRAGAVAGDLLASLPPARAGTGRPANIPLVEYENACAEAQRDGVTGFTRALHDAGVRQEDVSVLVKALTTRRGGGQLGASYRGSRAPGLLTWLDGEDGRYALRRHGVWLTVTPADLARLTSMAEEMVEDLR</sequence>
<organism evidence="5 6">
    <name type="scientific">Actinophytocola xinjiangensis</name>
    <dbReference type="NCBI Taxonomy" id="485602"/>
    <lineage>
        <taxon>Bacteria</taxon>
        <taxon>Bacillati</taxon>
        <taxon>Actinomycetota</taxon>
        <taxon>Actinomycetes</taxon>
        <taxon>Pseudonocardiales</taxon>
        <taxon>Pseudonocardiaceae</taxon>
    </lineage>
</organism>
<comment type="subcellular location">
    <subcellularLocation>
        <location evidence="1">Cytoplasm</location>
    </subcellularLocation>
</comment>
<dbReference type="AlphaFoldDB" id="A0A7Z1AW49"/>
<accession>A0A7Z1AW49</accession>
<evidence type="ECO:0000256" key="4">
    <source>
        <dbReference type="ARBA" id="ARBA00023186"/>
    </source>
</evidence>
<comment type="similarity">
    <text evidence="2">Belongs to the EspG family.</text>
</comment>
<keyword evidence="3" id="KW-0963">Cytoplasm</keyword>
<protein>
    <recommendedName>
        <fullName evidence="7">ESAT-6 protein secretion system EspG family protein</fullName>
    </recommendedName>
</protein>
<evidence type="ECO:0008006" key="7">
    <source>
        <dbReference type="Google" id="ProtNLM"/>
    </source>
</evidence>
<evidence type="ECO:0000256" key="2">
    <source>
        <dbReference type="ARBA" id="ARBA00006411"/>
    </source>
</evidence>
<evidence type="ECO:0000256" key="1">
    <source>
        <dbReference type="ARBA" id="ARBA00004496"/>
    </source>
</evidence>
<gene>
    <name evidence="5" type="ORF">BLA60_26950</name>
</gene>
<name>A0A7Z1AW49_9PSEU</name>
<keyword evidence="6" id="KW-1185">Reference proteome</keyword>
<dbReference type="InterPro" id="IPR025734">
    <property type="entry name" value="EspG"/>
</dbReference>